<dbReference type="InterPro" id="IPR029787">
    <property type="entry name" value="Nucleotide_cyclase"/>
</dbReference>
<reference evidence="7" key="2">
    <citation type="journal article" date="2019" name="Int. J. Syst. Evol. Microbiol.">
        <title>The Global Catalogue of Microorganisms (GCM) 10K type strain sequencing project: providing services to taxonomists for standard genome sequencing and annotation.</title>
        <authorList>
            <consortium name="The Broad Institute Genomics Platform"/>
            <consortium name="The Broad Institute Genome Sequencing Center for Infectious Disease"/>
            <person name="Wu L."/>
            <person name="Ma J."/>
        </authorList>
    </citation>
    <scope>NUCLEOTIDE SEQUENCE [LARGE SCALE GENOMIC DNA]</scope>
    <source>
        <strain evidence="7">NBRC 107710</strain>
    </source>
</reference>
<dbReference type="EMBL" id="JACIDN010000005">
    <property type="protein sequence ID" value="MBB3903543.1"/>
    <property type="molecule type" value="Genomic_DNA"/>
</dbReference>
<feature type="transmembrane region" description="Helical" evidence="2">
    <location>
        <begin position="155"/>
        <end position="174"/>
    </location>
</feature>
<accession>A0A7W6F7M5</accession>
<feature type="transmembrane region" description="Helical" evidence="2">
    <location>
        <begin position="101"/>
        <end position="122"/>
    </location>
</feature>
<evidence type="ECO:0000313" key="5">
    <source>
        <dbReference type="EMBL" id="MBB3903543.1"/>
    </source>
</evidence>
<reference evidence="5 6" key="3">
    <citation type="submission" date="2020-08" db="EMBL/GenBank/DDBJ databases">
        <title>Genomic Encyclopedia of Type Strains, Phase IV (KMG-IV): sequencing the most valuable type-strain genomes for metagenomic binning, comparative biology and taxonomic classification.</title>
        <authorList>
            <person name="Goeker M."/>
        </authorList>
    </citation>
    <scope>NUCLEOTIDE SEQUENCE [LARGE SCALE GENOMIC DNA]</scope>
    <source>
        <strain evidence="5 6">DSM 24105</strain>
    </source>
</reference>
<dbReference type="InterPro" id="IPR043128">
    <property type="entry name" value="Rev_trsase/Diguanyl_cyclase"/>
</dbReference>
<keyword evidence="2" id="KW-0472">Membrane</keyword>
<proteinExistence type="predicted"/>
<feature type="transmembrane region" description="Helical" evidence="2">
    <location>
        <begin position="38"/>
        <end position="62"/>
    </location>
</feature>
<name>A0A7W6F7M5_9HYPH</name>
<evidence type="ECO:0000313" key="6">
    <source>
        <dbReference type="Proteomes" id="UP000517759"/>
    </source>
</evidence>
<dbReference type="PANTHER" id="PTHR46663:SF2">
    <property type="entry name" value="GGDEF DOMAIN-CONTAINING PROTEIN"/>
    <property type="match status" value="1"/>
</dbReference>
<gene>
    <name evidence="4" type="ORF">GCM10007884_20920</name>
    <name evidence="5" type="ORF">GGR33_003052</name>
</gene>
<organism evidence="5 6">
    <name type="scientific">Methylobacterium brachythecii</name>
    <dbReference type="NCBI Taxonomy" id="1176177"/>
    <lineage>
        <taxon>Bacteria</taxon>
        <taxon>Pseudomonadati</taxon>
        <taxon>Pseudomonadota</taxon>
        <taxon>Alphaproteobacteria</taxon>
        <taxon>Hyphomicrobiales</taxon>
        <taxon>Methylobacteriaceae</taxon>
        <taxon>Methylobacterium</taxon>
    </lineage>
</organism>
<dbReference type="AlphaFoldDB" id="A0A7W6F7M5"/>
<feature type="transmembrane region" description="Helical" evidence="2">
    <location>
        <begin position="128"/>
        <end position="148"/>
    </location>
</feature>
<feature type="transmembrane region" description="Helical" evidence="2">
    <location>
        <begin position="68"/>
        <end position="89"/>
    </location>
</feature>
<evidence type="ECO:0000313" key="4">
    <source>
        <dbReference type="EMBL" id="GLS44105.1"/>
    </source>
</evidence>
<dbReference type="InterPro" id="IPR000160">
    <property type="entry name" value="GGDEF_dom"/>
</dbReference>
<keyword evidence="2" id="KW-1133">Transmembrane helix</keyword>
<dbReference type="Proteomes" id="UP000517759">
    <property type="component" value="Unassembled WGS sequence"/>
</dbReference>
<evidence type="ECO:0000256" key="2">
    <source>
        <dbReference type="SAM" id="Phobius"/>
    </source>
</evidence>
<feature type="transmembrane region" description="Helical" evidence="2">
    <location>
        <begin position="180"/>
        <end position="200"/>
    </location>
</feature>
<dbReference type="Proteomes" id="UP001156881">
    <property type="component" value="Unassembled WGS sequence"/>
</dbReference>
<dbReference type="InterPro" id="IPR052163">
    <property type="entry name" value="DGC-Regulatory_Protein"/>
</dbReference>
<sequence length="395" mass="42347">MRDNPLTFSLPRWRFTRWLAYAGPDIPREIRVALISSLYGTLPIFAGGVANTITVATVIAYHIPHPAIFGWLALEIAICAARLVVLVIAHRAAAQRRRTPTDLNLVLALAWSASLGLGTFLSVTSGDWVAATLACLSAAAMVGGTCFRNFAAPRLTALMIALTLGPCCLGAAFAGEPIMMITFLQIPFYLLTMTIAAFKLNRMMVATMRAERENGFRAHHDALTGLSNRSGLGAAMEALQAIRRGSIGLLYLDLDGFKVVNDTHGHAVGDDLLRMVGERLRAEAGRGILAARIGGDEFVVLCEDRSRAELIALAERLIARISEPYPLAEAGTARIGVSIGIALSPDHGDDLTSLLQAADRALYRSKSTGKGHCSLATRKTRDGDDAEQAADRRSA</sequence>
<evidence type="ECO:0000256" key="1">
    <source>
        <dbReference type="SAM" id="MobiDB-lite"/>
    </source>
</evidence>
<dbReference type="PANTHER" id="PTHR46663">
    <property type="entry name" value="DIGUANYLATE CYCLASE DGCT-RELATED"/>
    <property type="match status" value="1"/>
</dbReference>
<protein>
    <submittedName>
        <fullName evidence="5">Diguanylate cyclase (GGDEF)-like protein</fullName>
    </submittedName>
    <submittedName>
        <fullName evidence="4">GGDEF domain-containing protein</fullName>
    </submittedName>
</protein>
<reference evidence="4" key="4">
    <citation type="submission" date="2023-01" db="EMBL/GenBank/DDBJ databases">
        <title>Draft genome sequence of Methylobacterium brachythecii strain NBRC 107710.</title>
        <authorList>
            <person name="Sun Q."/>
            <person name="Mori K."/>
        </authorList>
    </citation>
    <scope>NUCLEOTIDE SEQUENCE</scope>
    <source>
        <strain evidence="4">NBRC 107710</strain>
    </source>
</reference>
<dbReference type="CDD" id="cd01949">
    <property type="entry name" value="GGDEF"/>
    <property type="match status" value="1"/>
</dbReference>
<comment type="caution">
    <text evidence="5">The sequence shown here is derived from an EMBL/GenBank/DDBJ whole genome shotgun (WGS) entry which is preliminary data.</text>
</comment>
<feature type="domain" description="GGDEF" evidence="3">
    <location>
        <begin position="245"/>
        <end position="378"/>
    </location>
</feature>
<dbReference type="RefSeq" id="WP_183506577.1">
    <property type="nucleotide sequence ID" value="NZ_BSPG01000009.1"/>
</dbReference>
<feature type="compositionally biased region" description="Basic and acidic residues" evidence="1">
    <location>
        <begin position="379"/>
        <end position="395"/>
    </location>
</feature>
<evidence type="ECO:0000259" key="3">
    <source>
        <dbReference type="PROSITE" id="PS50887"/>
    </source>
</evidence>
<dbReference type="SMART" id="SM00267">
    <property type="entry name" value="GGDEF"/>
    <property type="match status" value="1"/>
</dbReference>
<keyword evidence="7" id="KW-1185">Reference proteome</keyword>
<dbReference type="Pfam" id="PF00990">
    <property type="entry name" value="GGDEF"/>
    <property type="match status" value="1"/>
</dbReference>
<keyword evidence="2" id="KW-0812">Transmembrane</keyword>
<dbReference type="EMBL" id="BSPG01000009">
    <property type="protein sequence ID" value="GLS44105.1"/>
    <property type="molecule type" value="Genomic_DNA"/>
</dbReference>
<dbReference type="Gene3D" id="3.30.70.270">
    <property type="match status" value="1"/>
</dbReference>
<reference evidence="4" key="1">
    <citation type="journal article" date="2014" name="Int. J. Syst. Evol. Microbiol.">
        <title>Complete genome of a new Firmicutes species belonging to the dominant human colonic microbiota ('Ruminococcus bicirculans') reveals two chromosomes and a selective capacity to utilize plant glucans.</title>
        <authorList>
            <consortium name="NISC Comparative Sequencing Program"/>
            <person name="Wegmann U."/>
            <person name="Louis P."/>
            <person name="Goesmann A."/>
            <person name="Henrissat B."/>
            <person name="Duncan S.H."/>
            <person name="Flint H.J."/>
        </authorList>
    </citation>
    <scope>NUCLEOTIDE SEQUENCE</scope>
    <source>
        <strain evidence="4">NBRC 107710</strain>
    </source>
</reference>
<evidence type="ECO:0000313" key="7">
    <source>
        <dbReference type="Proteomes" id="UP001156881"/>
    </source>
</evidence>
<dbReference type="SUPFAM" id="SSF55073">
    <property type="entry name" value="Nucleotide cyclase"/>
    <property type="match status" value="1"/>
</dbReference>
<dbReference type="NCBIfam" id="TIGR00254">
    <property type="entry name" value="GGDEF"/>
    <property type="match status" value="1"/>
</dbReference>
<feature type="region of interest" description="Disordered" evidence="1">
    <location>
        <begin position="368"/>
        <end position="395"/>
    </location>
</feature>
<dbReference type="PROSITE" id="PS50887">
    <property type="entry name" value="GGDEF"/>
    <property type="match status" value="1"/>
</dbReference>